<dbReference type="PROSITE" id="PS50879">
    <property type="entry name" value="RNASE_H_1"/>
    <property type="match status" value="1"/>
</dbReference>
<name>A0A653DK03_CALMS</name>
<dbReference type="GO" id="GO:0003676">
    <property type="term" value="F:nucleic acid binding"/>
    <property type="evidence" value="ECO:0007669"/>
    <property type="project" value="InterPro"/>
</dbReference>
<dbReference type="InterPro" id="IPR043502">
    <property type="entry name" value="DNA/RNA_pol_sf"/>
</dbReference>
<dbReference type="Proteomes" id="UP000410492">
    <property type="component" value="Unassembled WGS sequence"/>
</dbReference>
<dbReference type="Pfam" id="PF00078">
    <property type="entry name" value="RVT_1"/>
    <property type="match status" value="1"/>
</dbReference>
<dbReference type="InterPro" id="IPR002156">
    <property type="entry name" value="RNaseH_domain"/>
</dbReference>
<feature type="domain" description="Reverse transcriptase" evidence="1">
    <location>
        <begin position="454"/>
        <end position="726"/>
    </location>
</feature>
<evidence type="ECO:0000313" key="4">
    <source>
        <dbReference type="Proteomes" id="UP000410492"/>
    </source>
</evidence>
<dbReference type="GO" id="GO:0042575">
    <property type="term" value="C:DNA polymerase complex"/>
    <property type="evidence" value="ECO:0007669"/>
    <property type="project" value="UniProtKB-ARBA"/>
</dbReference>
<dbReference type="AlphaFoldDB" id="A0A653DK03"/>
<proteinExistence type="predicted"/>
<evidence type="ECO:0000259" key="2">
    <source>
        <dbReference type="PROSITE" id="PS50879"/>
    </source>
</evidence>
<protein>
    <recommendedName>
        <fullName evidence="5">Reverse transcriptase domain-containing protein</fullName>
    </recommendedName>
</protein>
<dbReference type="PROSITE" id="PS50878">
    <property type="entry name" value="RT_POL"/>
    <property type="match status" value="1"/>
</dbReference>
<dbReference type="PANTHER" id="PTHR36688:SF2">
    <property type="entry name" value="ENDONUCLEASE_EXONUCLEASE_PHOSPHATASE DOMAIN-CONTAINING PROTEIN"/>
    <property type="match status" value="1"/>
</dbReference>
<organism evidence="3 4">
    <name type="scientific">Callosobruchus maculatus</name>
    <name type="common">Southern cowpea weevil</name>
    <name type="synonym">Pulse bruchid</name>
    <dbReference type="NCBI Taxonomy" id="64391"/>
    <lineage>
        <taxon>Eukaryota</taxon>
        <taxon>Metazoa</taxon>
        <taxon>Ecdysozoa</taxon>
        <taxon>Arthropoda</taxon>
        <taxon>Hexapoda</taxon>
        <taxon>Insecta</taxon>
        <taxon>Pterygota</taxon>
        <taxon>Neoptera</taxon>
        <taxon>Endopterygota</taxon>
        <taxon>Coleoptera</taxon>
        <taxon>Polyphaga</taxon>
        <taxon>Cucujiformia</taxon>
        <taxon>Chrysomeloidea</taxon>
        <taxon>Chrysomelidae</taxon>
        <taxon>Bruchinae</taxon>
        <taxon>Bruchini</taxon>
        <taxon>Callosobruchus</taxon>
    </lineage>
</organism>
<dbReference type="InterPro" id="IPR000477">
    <property type="entry name" value="RT_dom"/>
</dbReference>
<dbReference type="GO" id="GO:0004523">
    <property type="term" value="F:RNA-DNA hybrid ribonuclease activity"/>
    <property type="evidence" value="ECO:0007669"/>
    <property type="project" value="InterPro"/>
</dbReference>
<dbReference type="Gene3D" id="3.30.70.270">
    <property type="match status" value="1"/>
</dbReference>
<dbReference type="GO" id="GO:0071897">
    <property type="term" value="P:DNA biosynthetic process"/>
    <property type="evidence" value="ECO:0007669"/>
    <property type="project" value="UniProtKB-ARBA"/>
</dbReference>
<dbReference type="InterPro" id="IPR052560">
    <property type="entry name" value="RdDP_mobile_element"/>
</dbReference>
<dbReference type="OrthoDB" id="6775891at2759"/>
<accession>A0A653DK03</accession>
<sequence>MEHSIGNLKILQWNIRSFNSNRANLIQFIRSQKPDIILLNETWLNTGQSANINYYDFIRCDREDGKGGVATLIKSNIKYEVIPNPPNLCTVALQCLIIRVGDAFIINIYSAPRAPISFDALQQLILTLNGFIIIMGDLNAHHTEWGSSHCNPNGRTVWDLITINNLVVLNDGRSTRLIGPLEQPSPLDITLVSASLASSCQWSTLTDCGNSDHFPTLCQINEIQYNTVNNKYIRNFKKADWQKYNEVLHAQLQLGEDWDYNRLTFMINLAANSSIPLRQQINEQKRPKSPWWDAECDDKVRIRKAALDNFKNNPTLDNYIEAKKIRAVTNRFLKKKKKYKFKIFCNSLNRKTDISHIWKTVKKFTDNKHTIARKNFPNTQVALTLLQNLGTCNIEPEFSLKPIVNNIQDFHLIELEHCLKSRKDSAVGLDQISYSMLLNLPIDLKQSLLNIFNECLMGNPLPPTWKNYLILPFLKNNRDPSNPDNYRPLVLSSCPLKVLEHLLKTRLDWMLENKNIFHTHLTGFRQGHSTYDNLAFLVSHIHLAFSEGEQVLAVFLDIKSAYDNVNIYKLYKFLTEIDIPMEYCNLIFNILNHRNLYIMNNDQHTLGPIEGSTGLPQGSPLSPLLFNIYITSLFQATPPNIHLLSYADDLVLFTRGSNPNNMIEQMNSTIGHIYNLLRVNNLSISTQKSSGLLFSKGRYTRCLPPLLINLTPIQIVDQYKYLGVMLHKNLKWDLHIGNAITKANKGIRLLKIFSKVKWGIDPVTLLTLFNALVRPHLDYGSFLFQPASKRALNKLDTSFYQGLRVVIGCMKSTPKNCILAETAQTDLHHRRLWLGCKFLLKKCRFRDHPLTKVLNELTSHVDNHTGYWRNKLPPLLTIGYNILKNHTAHIYSNSKLPNYIFDLKIHFTKIPVVNMTIRKTHTDIPQLFLAHTIQLRQSHTFIFTDASKQGERCGIGVHIPQHNINYAERLPNSLSICTSEMTAIKKALEFISLKNILNPIIFLDSKSSVLKLSKLGIHSDTDYASLEIKNIIIELQNSQINTKLSWIPGHSKIPGNEVADRLAKIGAGLNAPMRMYIPLADILTNVKHDIKKQFIQAWKHSSRMKGKWYFSIQPSFPNKPWYTDMPYMDRRHITTIIRLRTGHGLYKQHLHKIGIETDPFCECGRIENLDHIFFECPIYHIQEFNLYEELQRSGITIPLNLSHVLHYLTYKRIALLIKYITINKINL</sequence>
<keyword evidence="4" id="KW-1185">Reference proteome</keyword>
<dbReference type="CDD" id="cd01650">
    <property type="entry name" value="RT_nLTR_like"/>
    <property type="match status" value="1"/>
</dbReference>
<dbReference type="SUPFAM" id="SSF56672">
    <property type="entry name" value="DNA/RNA polymerases"/>
    <property type="match status" value="1"/>
</dbReference>
<dbReference type="Gene3D" id="3.30.420.10">
    <property type="entry name" value="Ribonuclease H-like superfamily/Ribonuclease H"/>
    <property type="match status" value="1"/>
</dbReference>
<dbReference type="InterPro" id="IPR005135">
    <property type="entry name" value="Endo/exonuclease/phosphatase"/>
</dbReference>
<dbReference type="Gene3D" id="3.60.10.10">
    <property type="entry name" value="Endonuclease/exonuclease/phosphatase"/>
    <property type="match status" value="1"/>
</dbReference>
<evidence type="ECO:0008006" key="5">
    <source>
        <dbReference type="Google" id="ProtNLM"/>
    </source>
</evidence>
<dbReference type="Pfam" id="PF00075">
    <property type="entry name" value="RNase_H"/>
    <property type="match status" value="1"/>
</dbReference>
<dbReference type="SUPFAM" id="SSF53098">
    <property type="entry name" value="Ribonuclease H-like"/>
    <property type="match status" value="1"/>
</dbReference>
<dbReference type="InterPro" id="IPR036691">
    <property type="entry name" value="Endo/exonu/phosph_ase_sf"/>
</dbReference>
<dbReference type="InterPro" id="IPR036397">
    <property type="entry name" value="RNaseH_sf"/>
</dbReference>
<dbReference type="CDD" id="cd09276">
    <property type="entry name" value="Rnase_HI_RT_non_LTR"/>
    <property type="match status" value="1"/>
</dbReference>
<evidence type="ECO:0000259" key="1">
    <source>
        <dbReference type="PROSITE" id="PS50878"/>
    </source>
</evidence>
<dbReference type="InterPro" id="IPR043128">
    <property type="entry name" value="Rev_trsase/Diguanyl_cyclase"/>
</dbReference>
<gene>
    <name evidence="3" type="ORF">CALMAC_LOCUS17716</name>
</gene>
<dbReference type="EMBL" id="CAACVG010012175">
    <property type="protein sequence ID" value="VEN59842.1"/>
    <property type="molecule type" value="Genomic_DNA"/>
</dbReference>
<dbReference type="PANTHER" id="PTHR36688">
    <property type="entry name" value="ENDO/EXONUCLEASE/PHOSPHATASE DOMAIN-CONTAINING PROTEIN"/>
    <property type="match status" value="1"/>
</dbReference>
<feature type="domain" description="RNase H type-1" evidence="2">
    <location>
        <begin position="936"/>
        <end position="1068"/>
    </location>
</feature>
<dbReference type="InterPro" id="IPR012337">
    <property type="entry name" value="RNaseH-like_sf"/>
</dbReference>
<reference evidence="3 4" key="1">
    <citation type="submission" date="2019-01" db="EMBL/GenBank/DDBJ databases">
        <authorList>
            <person name="Sayadi A."/>
        </authorList>
    </citation>
    <scope>NUCLEOTIDE SEQUENCE [LARGE SCALE GENOMIC DNA]</scope>
</reference>
<dbReference type="SUPFAM" id="SSF56219">
    <property type="entry name" value="DNase I-like"/>
    <property type="match status" value="1"/>
</dbReference>
<evidence type="ECO:0000313" key="3">
    <source>
        <dbReference type="EMBL" id="VEN59842.1"/>
    </source>
</evidence>
<dbReference type="Pfam" id="PF03372">
    <property type="entry name" value="Exo_endo_phos"/>
    <property type="match status" value="1"/>
</dbReference>